<accession>A0A1A8XKS1</accession>
<feature type="transmembrane region" description="Helical" evidence="1">
    <location>
        <begin position="31"/>
        <end position="50"/>
    </location>
</feature>
<feature type="transmembrane region" description="Helical" evidence="1">
    <location>
        <begin position="155"/>
        <end position="174"/>
    </location>
</feature>
<keyword evidence="1" id="KW-0472">Membrane</keyword>
<dbReference type="GO" id="GO:0016780">
    <property type="term" value="F:phosphotransferase activity, for other substituted phosphate groups"/>
    <property type="evidence" value="ECO:0007669"/>
    <property type="project" value="InterPro"/>
</dbReference>
<dbReference type="Pfam" id="PF01066">
    <property type="entry name" value="CDP-OH_P_transf"/>
    <property type="match status" value="1"/>
</dbReference>
<sequence>MSLYTLKPRFQALLRPAVRVVHGLGVTANQVTLGACAGSVVLGTGLALAADAGQVTWFLLLPVWFLLRMALNAIDGMLARDFGQRSTLGAYLNELADPVSDAALYLPFAYLPEGNVPLTMLVIFLANLAETAGVLGLTTASSRRNDGPLGKSDRALVFGVAGLLVGAGIAPGSWSSWSSWTSWTSWLSWLLSVVALLLLVTIANRVRRGVADDGISIRP</sequence>
<dbReference type="InterPro" id="IPR043130">
    <property type="entry name" value="CDP-OH_PTrfase_TM_dom"/>
</dbReference>
<feature type="transmembrane region" description="Helical" evidence="1">
    <location>
        <begin position="116"/>
        <end position="135"/>
    </location>
</feature>
<dbReference type="EMBL" id="FLQX01000095">
    <property type="protein sequence ID" value="SBT05276.1"/>
    <property type="molecule type" value="Genomic_DNA"/>
</dbReference>
<dbReference type="Gene3D" id="1.20.120.1760">
    <property type="match status" value="1"/>
</dbReference>
<evidence type="ECO:0008006" key="4">
    <source>
        <dbReference type="Google" id="ProtNLM"/>
    </source>
</evidence>
<dbReference type="Proteomes" id="UP000199169">
    <property type="component" value="Unassembled WGS sequence"/>
</dbReference>
<dbReference type="RefSeq" id="WP_186406457.1">
    <property type="nucleotide sequence ID" value="NZ_FLQX01000095.1"/>
</dbReference>
<dbReference type="InterPro" id="IPR000462">
    <property type="entry name" value="CDP-OH_P_trans"/>
</dbReference>
<keyword evidence="3" id="KW-1185">Reference proteome</keyword>
<keyword evidence="1" id="KW-1133">Transmembrane helix</keyword>
<evidence type="ECO:0000313" key="2">
    <source>
        <dbReference type="EMBL" id="SBT05276.1"/>
    </source>
</evidence>
<evidence type="ECO:0000256" key="1">
    <source>
        <dbReference type="SAM" id="Phobius"/>
    </source>
</evidence>
<proteinExistence type="predicted"/>
<dbReference type="AlphaFoldDB" id="A0A1A8XKS1"/>
<dbReference type="GO" id="GO:0008654">
    <property type="term" value="P:phospholipid biosynthetic process"/>
    <property type="evidence" value="ECO:0007669"/>
    <property type="project" value="InterPro"/>
</dbReference>
<feature type="transmembrane region" description="Helical" evidence="1">
    <location>
        <begin position="57"/>
        <end position="74"/>
    </location>
</feature>
<protein>
    <recommendedName>
        <fullName evidence="4">CDP-alcohol phosphatidyltransferase</fullName>
    </recommendedName>
</protein>
<gene>
    <name evidence="2" type="primary">ynbA</name>
    <name evidence="2" type="ORF">ACCAA_200051</name>
</gene>
<reference evidence="3" key="1">
    <citation type="submission" date="2016-06" db="EMBL/GenBank/DDBJ databases">
        <authorList>
            <person name="McIlroy S.J."/>
            <person name="Karst S.M."/>
            <person name="Albertsen M."/>
        </authorList>
    </citation>
    <scope>NUCLEOTIDE SEQUENCE [LARGE SCALE GENOMIC DNA]</scope>
</reference>
<keyword evidence="1" id="KW-0812">Transmembrane</keyword>
<feature type="transmembrane region" description="Helical" evidence="1">
    <location>
        <begin position="186"/>
        <end position="203"/>
    </location>
</feature>
<dbReference type="STRING" id="1860102.ACCAA_200051"/>
<organism evidence="2 3">
    <name type="scientific">Candidatus Accumulibacter aalborgensis</name>
    <dbReference type="NCBI Taxonomy" id="1860102"/>
    <lineage>
        <taxon>Bacteria</taxon>
        <taxon>Pseudomonadati</taxon>
        <taxon>Pseudomonadota</taxon>
        <taxon>Betaproteobacteria</taxon>
        <taxon>Candidatus Accumulibacter</taxon>
    </lineage>
</organism>
<name>A0A1A8XKS1_9PROT</name>
<evidence type="ECO:0000313" key="3">
    <source>
        <dbReference type="Proteomes" id="UP000199169"/>
    </source>
</evidence>
<dbReference type="GO" id="GO:0016020">
    <property type="term" value="C:membrane"/>
    <property type="evidence" value="ECO:0007669"/>
    <property type="project" value="InterPro"/>
</dbReference>